<proteinExistence type="predicted"/>
<protein>
    <submittedName>
        <fullName evidence="2">Uncharacterized protein</fullName>
    </submittedName>
</protein>
<accession>A0A0N5ALM5</accession>
<organism evidence="1 2">
    <name type="scientific">Syphacia muris</name>
    <dbReference type="NCBI Taxonomy" id="451379"/>
    <lineage>
        <taxon>Eukaryota</taxon>
        <taxon>Metazoa</taxon>
        <taxon>Ecdysozoa</taxon>
        <taxon>Nematoda</taxon>
        <taxon>Chromadorea</taxon>
        <taxon>Rhabditida</taxon>
        <taxon>Spirurina</taxon>
        <taxon>Oxyuridomorpha</taxon>
        <taxon>Oxyuroidea</taxon>
        <taxon>Oxyuridae</taxon>
        <taxon>Syphacia</taxon>
    </lineage>
</organism>
<name>A0A0N5ALM5_9BILA</name>
<reference evidence="2" key="1">
    <citation type="submission" date="2017-02" db="UniProtKB">
        <authorList>
            <consortium name="WormBaseParasite"/>
        </authorList>
    </citation>
    <scope>IDENTIFICATION</scope>
</reference>
<dbReference type="STRING" id="451379.A0A0N5ALM5"/>
<dbReference type="AlphaFoldDB" id="A0A0N5ALM5"/>
<sequence length="152" mass="17647">MGNIAGVSHCDQPLSNRELVEKIKRMLPKRNKSADFDRRTKEYRVALMVTMMKQRRIKRLRHNFRRRLQNISQEVEKSFDRIRAEVLSPFNGLPLDNYFPGAEVARAVYDEIVQKDGINDRSLKKFLTTIEDSPFLSFNFFDSASPGSAPKP</sequence>
<evidence type="ECO:0000313" key="2">
    <source>
        <dbReference type="WBParaSite" id="SMUV_0000544701-mRNA-1"/>
    </source>
</evidence>
<evidence type="ECO:0000313" key="1">
    <source>
        <dbReference type="Proteomes" id="UP000046393"/>
    </source>
</evidence>
<keyword evidence="1" id="KW-1185">Reference proteome</keyword>
<dbReference type="WBParaSite" id="SMUV_0000544701-mRNA-1">
    <property type="protein sequence ID" value="SMUV_0000544701-mRNA-1"/>
    <property type="gene ID" value="SMUV_0000544701"/>
</dbReference>
<dbReference type="Proteomes" id="UP000046393">
    <property type="component" value="Unplaced"/>
</dbReference>